<keyword evidence="2" id="KW-1185">Reference proteome</keyword>
<name>A0A6P5GUC1_ANACO</name>
<dbReference type="InterPro" id="IPR025476">
    <property type="entry name" value="Helitron_helicase-like"/>
</dbReference>
<dbReference type="AlphaFoldDB" id="A0A6P5GUC1"/>
<reference evidence="3" key="2">
    <citation type="submission" date="2025-08" db="UniProtKB">
        <authorList>
            <consortium name="RefSeq"/>
        </authorList>
    </citation>
    <scope>IDENTIFICATION</scope>
    <source>
        <tissue evidence="3">Leaf</tissue>
    </source>
</reference>
<evidence type="ECO:0000313" key="3">
    <source>
        <dbReference type="RefSeq" id="XP_020111449.1"/>
    </source>
</evidence>
<dbReference type="GeneID" id="109726322"/>
<dbReference type="Proteomes" id="UP000515123">
    <property type="component" value="Linkage group 21"/>
</dbReference>
<proteinExistence type="predicted"/>
<gene>
    <name evidence="3" type="primary">LOC109726322</name>
</gene>
<reference evidence="2" key="1">
    <citation type="journal article" date="2015" name="Nat. Genet.">
        <title>The pineapple genome and the evolution of CAM photosynthesis.</title>
        <authorList>
            <person name="Ming R."/>
            <person name="VanBuren R."/>
            <person name="Wai C.M."/>
            <person name="Tang H."/>
            <person name="Schatz M.C."/>
            <person name="Bowers J.E."/>
            <person name="Lyons E."/>
            <person name="Wang M.L."/>
            <person name="Chen J."/>
            <person name="Biggers E."/>
            <person name="Zhang J."/>
            <person name="Huang L."/>
            <person name="Zhang L."/>
            <person name="Miao W."/>
            <person name="Zhang J."/>
            <person name="Ye Z."/>
            <person name="Miao C."/>
            <person name="Lin Z."/>
            <person name="Wang H."/>
            <person name="Zhou H."/>
            <person name="Yim W.C."/>
            <person name="Priest H.D."/>
            <person name="Zheng C."/>
            <person name="Woodhouse M."/>
            <person name="Edger P.P."/>
            <person name="Guyot R."/>
            <person name="Guo H.B."/>
            <person name="Guo H."/>
            <person name="Zheng G."/>
            <person name="Singh R."/>
            <person name="Sharma A."/>
            <person name="Min X."/>
            <person name="Zheng Y."/>
            <person name="Lee H."/>
            <person name="Gurtowski J."/>
            <person name="Sedlazeck F.J."/>
            <person name="Harkess A."/>
            <person name="McKain M.R."/>
            <person name="Liao Z."/>
            <person name="Fang J."/>
            <person name="Liu J."/>
            <person name="Zhang X."/>
            <person name="Zhang Q."/>
            <person name="Hu W."/>
            <person name="Qin Y."/>
            <person name="Wang K."/>
            <person name="Chen L.Y."/>
            <person name="Shirley N."/>
            <person name="Lin Y.R."/>
            <person name="Liu L.Y."/>
            <person name="Hernandez A.G."/>
            <person name="Wright C.L."/>
            <person name="Bulone V."/>
            <person name="Tuskan G.A."/>
            <person name="Heath K."/>
            <person name="Zee F."/>
            <person name="Moore P.H."/>
            <person name="Sunkar R."/>
            <person name="Leebens-Mack J.H."/>
            <person name="Mockler T."/>
            <person name="Bennetzen J.L."/>
            <person name="Freeling M."/>
            <person name="Sankoff D."/>
            <person name="Paterson A.H."/>
            <person name="Zhu X."/>
            <person name="Yang X."/>
            <person name="Smith J.A."/>
            <person name="Cushman J.C."/>
            <person name="Paull R.E."/>
            <person name="Yu Q."/>
        </authorList>
    </citation>
    <scope>NUCLEOTIDE SEQUENCE [LARGE SCALE GENOMIC DNA]</scope>
    <source>
        <strain evidence="2">cv. F153</strain>
    </source>
</reference>
<dbReference type="PANTHER" id="PTHR10492:SF90">
    <property type="entry name" value="ATP-DEPENDENT DNA HELICASE"/>
    <property type="match status" value="1"/>
</dbReference>
<dbReference type="OrthoDB" id="669942at2759"/>
<evidence type="ECO:0000259" key="1">
    <source>
        <dbReference type="Pfam" id="PF14214"/>
    </source>
</evidence>
<organism evidence="2 3">
    <name type="scientific">Ananas comosus</name>
    <name type="common">Pineapple</name>
    <name type="synonym">Ananas ananas</name>
    <dbReference type="NCBI Taxonomy" id="4615"/>
    <lineage>
        <taxon>Eukaryota</taxon>
        <taxon>Viridiplantae</taxon>
        <taxon>Streptophyta</taxon>
        <taxon>Embryophyta</taxon>
        <taxon>Tracheophyta</taxon>
        <taxon>Spermatophyta</taxon>
        <taxon>Magnoliopsida</taxon>
        <taxon>Liliopsida</taxon>
        <taxon>Poales</taxon>
        <taxon>Bromeliaceae</taxon>
        <taxon>Bromelioideae</taxon>
        <taxon>Ananas</taxon>
    </lineage>
</organism>
<accession>A0A6P5GUC1</accession>
<evidence type="ECO:0000313" key="2">
    <source>
        <dbReference type="Proteomes" id="UP000515123"/>
    </source>
</evidence>
<feature type="domain" description="Helitron helicase-like" evidence="1">
    <location>
        <begin position="1"/>
        <end position="97"/>
    </location>
</feature>
<dbReference type="Pfam" id="PF14214">
    <property type="entry name" value="Helitron_like_N"/>
    <property type="match status" value="1"/>
</dbReference>
<sequence length="585" mass="69106">MIQNYQDAIAICRCHGQPDLFITFTCNAQWLEIRNALNFIPGQKPEDRPDFVSRIFKIKLQKLMDDIRKHQFFGRTTAVLYTIEFQKRGLPHAHILVWLQQEDKYLTTEAIDSIISAEIPDRDSDPLGYESVAKFMIHGPCGTLNFDSPCMKKGHCSKHFPKEYRQKTIINENGFAIYKRKDDQRYVKKSGNNLDNRFVVPYNRDLIVKYQAHINVEWCNKSRMIKYLFKYVSKGPDRTRAVIEDNVTINEKGDRQYEEIDEVKKYLDCRYLSAYEAMWRLFEFDIHFREPSVERLTIHLPLMHKVTYHASQFLEYVLNRPDIGKTMFTEWMHTNEIFEDARELTYAEFPTKWVWNAKDKIWTRRKQGNRIGRIVHIHPTSGELYYLRILLNVVKGARNYVDIRTIDGIEYPTYQSACHALGLLGDDREWDQALNEAANWASSDKLRQLFVTLLMFCQVADPTKLLETHWTMLMDDIGYKLQKLLDIPNLKIPDAELKNHLLLELEILFNKNCSSLHEFNLPLPNRNLFEQTNNRLIREELSYNIEQLQNEHVELVKGLNDEQEIIYNAVVQSVFGNKEFDLQEK</sequence>
<dbReference type="RefSeq" id="XP_020111449.1">
    <property type="nucleotide sequence ID" value="XM_020255860.1"/>
</dbReference>
<dbReference type="PANTHER" id="PTHR10492">
    <property type="match status" value="1"/>
</dbReference>
<protein>
    <submittedName>
        <fullName evidence="3">Uncharacterized protein LOC109726322</fullName>
    </submittedName>
</protein>